<dbReference type="InterPro" id="IPR005770">
    <property type="entry name" value="PhnD"/>
</dbReference>
<evidence type="ECO:0000313" key="3">
    <source>
        <dbReference type="EMBL" id="BDG60046.1"/>
    </source>
</evidence>
<dbReference type="Pfam" id="PF12974">
    <property type="entry name" value="Phosphonate-bd"/>
    <property type="match status" value="1"/>
</dbReference>
<accession>A0AA35G5S8</accession>
<dbReference type="Proteomes" id="UP001163687">
    <property type="component" value="Chromosome"/>
</dbReference>
<dbReference type="GO" id="GO:0043190">
    <property type="term" value="C:ATP-binding cassette (ABC) transporter complex"/>
    <property type="evidence" value="ECO:0007669"/>
    <property type="project" value="InterPro"/>
</dbReference>
<dbReference type="RefSeq" id="WP_264844115.1">
    <property type="nucleotide sequence ID" value="NZ_AP025628.1"/>
</dbReference>
<evidence type="ECO:0000256" key="1">
    <source>
        <dbReference type="ARBA" id="ARBA00007162"/>
    </source>
</evidence>
<dbReference type="PANTHER" id="PTHR35841:SF1">
    <property type="entry name" value="PHOSPHONATES-BINDING PERIPLASMIC PROTEIN"/>
    <property type="match status" value="1"/>
</dbReference>
<sequence length="305" mass="33131">MHRAGALLSLVLLLTGCTVPRPVTRVSLHRTGPAPEVPDAGAADAAPIRIAAASILSPQETLRSYGAFLAYLEKKVGRPIELVQRRTYQETYDLLKYGSIDLAMVCTYVYVLGHDEIGLEVLAAPEVGGKPEYQSFVITRGDSGITRFEQLAGKRFAFTDPLSTTGRIYPLTLLKAQGRDPGTFFQSTTYTYSHDNSIAAVVRGVVDAAAVDSLVYEQWLRGHPDAVDRLRVIDRSPVLPSPPIVASPRLDPELKNTVRTVLLEMHRDPEGRAVLASLGVDRFVTLPDAAYDPVRKLAEAAGVAP</sequence>
<proteinExistence type="inferred from homology"/>
<reference evidence="3" key="1">
    <citation type="submission" date="2022-03" db="EMBL/GenBank/DDBJ databases">
        <title>Complete genome sequence of Caldinitratiruptor microaerophilus.</title>
        <authorList>
            <person name="Mukaiyama R."/>
            <person name="Nishiyama T."/>
            <person name="Ueda K."/>
        </authorList>
    </citation>
    <scope>NUCLEOTIDE SEQUENCE</scope>
    <source>
        <strain evidence="3">JCM 16183</strain>
    </source>
</reference>
<dbReference type="AlphaFoldDB" id="A0AA35G5S8"/>
<evidence type="ECO:0000256" key="2">
    <source>
        <dbReference type="ARBA" id="ARBA00022729"/>
    </source>
</evidence>
<dbReference type="PROSITE" id="PS51257">
    <property type="entry name" value="PROKAR_LIPOPROTEIN"/>
    <property type="match status" value="1"/>
</dbReference>
<keyword evidence="2" id="KW-0732">Signal</keyword>
<comment type="similarity">
    <text evidence="1">Belongs to the phosphate/phosphite/phosphonate binding protein family.</text>
</comment>
<dbReference type="Gene3D" id="3.40.190.10">
    <property type="entry name" value="Periplasmic binding protein-like II"/>
    <property type="match status" value="2"/>
</dbReference>
<dbReference type="PANTHER" id="PTHR35841">
    <property type="entry name" value="PHOSPHONATES-BINDING PERIPLASMIC PROTEIN"/>
    <property type="match status" value="1"/>
</dbReference>
<dbReference type="KEGG" id="cmic:caldi_11360"/>
<protein>
    <submittedName>
        <fullName evidence="3">Phosphonate ABC transporter substrate-binding protein</fullName>
    </submittedName>
</protein>
<keyword evidence="4" id="KW-1185">Reference proteome</keyword>
<dbReference type="GO" id="GO:0055085">
    <property type="term" value="P:transmembrane transport"/>
    <property type="evidence" value="ECO:0007669"/>
    <property type="project" value="InterPro"/>
</dbReference>
<dbReference type="CDD" id="cd13571">
    <property type="entry name" value="PBP2_PnhD_1"/>
    <property type="match status" value="1"/>
</dbReference>
<evidence type="ECO:0000313" key="4">
    <source>
        <dbReference type="Proteomes" id="UP001163687"/>
    </source>
</evidence>
<name>A0AA35G5S8_9FIRM</name>
<dbReference type="EMBL" id="AP025628">
    <property type="protein sequence ID" value="BDG60046.1"/>
    <property type="molecule type" value="Genomic_DNA"/>
</dbReference>
<dbReference type="NCBIfam" id="TIGR01098">
    <property type="entry name" value="3A0109s03R"/>
    <property type="match status" value="1"/>
</dbReference>
<gene>
    <name evidence="3" type="ORF">caldi_11360</name>
</gene>
<dbReference type="SUPFAM" id="SSF53850">
    <property type="entry name" value="Periplasmic binding protein-like II"/>
    <property type="match status" value="1"/>
</dbReference>
<organism evidence="3 4">
    <name type="scientific">Caldinitratiruptor microaerophilus</name>
    <dbReference type="NCBI Taxonomy" id="671077"/>
    <lineage>
        <taxon>Bacteria</taxon>
        <taxon>Bacillati</taxon>
        <taxon>Bacillota</taxon>
        <taxon>Clostridia</taxon>
        <taxon>Eubacteriales</taxon>
        <taxon>Symbiobacteriaceae</taxon>
        <taxon>Caldinitratiruptor</taxon>
    </lineage>
</organism>